<dbReference type="InterPro" id="IPR001227">
    <property type="entry name" value="Ac_transferase_dom_sf"/>
</dbReference>
<dbReference type="PANTHER" id="PTHR42681:SF1">
    <property type="entry name" value="MALONYL-COA-ACYL CARRIER PROTEIN TRANSACYLASE, MITOCHONDRIAL"/>
    <property type="match status" value="1"/>
</dbReference>
<dbReference type="PIRSF" id="PIRSF000446">
    <property type="entry name" value="Mct"/>
    <property type="match status" value="1"/>
</dbReference>
<evidence type="ECO:0000256" key="3">
    <source>
        <dbReference type="ARBA" id="ARBA00048462"/>
    </source>
</evidence>
<dbReference type="GO" id="GO:0004314">
    <property type="term" value="F:[acyl-carrier-protein] S-malonyltransferase activity"/>
    <property type="evidence" value="ECO:0007669"/>
    <property type="project" value="UniProtKB-EC"/>
</dbReference>
<sequence length="298" mass="32199">MGRIAFVFSGQGDQYPGMGKNLVEKYPTAAKIFEMCDSIRPGTSKMCFEGTEDELKQTANTQPCLFALELAAASVLAEKGVKPEAAAGFSLGEVTAVTFAGIFDSETGFKLVCKRGELMQRESEKFDAAMAAVVKLTPEQVIDVCKNYSDIYPVNFNCPGQVSVSGAAESMPSFFADVKAAGGKAIPLKVRGAFHSPMMKDAAKDFETELKSVKMGKPTLTVYSDMTASPYTDDVVNLLSNQICSPVQWEKAVRNMIASGIDTFVEIGPGKTLCNMIRKIDAEVKTYSTEEYLAEVEA</sequence>
<dbReference type="Pfam" id="PF00698">
    <property type="entry name" value="Acyl_transf_1"/>
    <property type="match status" value="1"/>
</dbReference>
<dbReference type="SUPFAM" id="SSF55048">
    <property type="entry name" value="Probable ACP-binding domain of malonyl-CoA ACP transacylase"/>
    <property type="match status" value="1"/>
</dbReference>
<dbReference type="Proteomes" id="UP000823982">
    <property type="component" value="Unassembled WGS sequence"/>
</dbReference>
<organism evidence="7 8">
    <name type="scientific">Candidatus Faeciplasma gallinarum</name>
    <dbReference type="NCBI Taxonomy" id="2840799"/>
    <lineage>
        <taxon>Bacteria</taxon>
        <taxon>Bacillati</taxon>
        <taxon>Bacillota</taxon>
        <taxon>Clostridia</taxon>
        <taxon>Eubacteriales</taxon>
        <taxon>Oscillospiraceae</taxon>
        <taxon>Oscillospiraceae incertae sedis</taxon>
        <taxon>Candidatus Faeciplasma</taxon>
    </lineage>
</organism>
<dbReference type="InterPro" id="IPR016035">
    <property type="entry name" value="Acyl_Trfase/lysoPLipase"/>
</dbReference>
<dbReference type="SMART" id="SM00827">
    <property type="entry name" value="PKS_AT"/>
    <property type="match status" value="1"/>
</dbReference>
<gene>
    <name evidence="7" type="primary">fabD</name>
    <name evidence="7" type="ORF">IAD01_03845</name>
</gene>
<evidence type="ECO:0000256" key="1">
    <source>
        <dbReference type="ARBA" id="ARBA00022679"/>
    </source>
</evidence>
<dbReference type="Gene3D" id="3.40.366.10">
    <property type="entry name" value="Malonyl-Coenzyme A Acyl Carrier Protein, domain 2"/>
    <property type="match status" value="1"/>
</dbReference>
<evidence type="ECO:0000313" key="8">
    <source>
        <dbReference type="Proteomes" id="UP000823982"/>
    </source>
</evidence>
<dbReference type="AlphaFoldDB" id="A0A9D1EN50"/>
<evidence type="ECO:0000256" key="2">
    <source>
        <dbReference type="ARBA" id="ARBA00023315"/>
    </source>
</evidence>
<dbReference type="GO" id="GO:0006633">
    <property type="term" value="P:fatty acid biosynthetic process"/>
    <property type="evidence" value="ECO:0007669"/>
    <property type="project" value="TreeGrafter"/>
</dbReference>
<reference evidence="7" key="2">
    <citation type="journal article" date="2021" name="PeerJ">
        <title>Extensive microbial diversity within the chicken gut microbiome revealed by metagenomics and culture.</title>
        <authorList>
            <person name="Gilroy R."/>
            <person name="Ravi A."/>
            <person name="Getino M."/>
            <person name="Pursley I."/>
            <person name="Horton D.L."/>
            <person name="Alikhan N.F."/>
            <person name="Baker D."/>
            <person name="Gharbi K."/>
            <person name="Hall N."/>
            <person name="Watson M."/>
            <person name="Adriaenssens E.M."/>
            <person name="Foster-Nyarko E."/>
            <person name="Jarju S."/>
            <person name="Secka A."/>
            <person name="Antonio M."/>
            <person name="Oren A."/>
            <person name="Chaudhuri R.R."/>
            <person name="La Ragione R."/>
            <person name="Hildebrand F."/>
            <person name="Pallen M.J."/>
        </authorList>
    </citation>
    <scope>NUCLEOTIDE SEQUENCE</scope>
    <source>
        <strain evidence="7">CHK157-1446</strain>
    </source>
</reference>
<dbReference type="InterPro" id="IPR004410">
    <property type="entry name" value="Malonyl_CoA-ACP_transAc_FabD"/>
</dbReference>
<comment type="catalytic activity">
    <reaction evidence="3 4">
        <text>holo-[ACP] + malonyl-CoA = malonyl-[ACP] + CoA</text>
        <dbReference type="Rhea" id="RHEA:41792"/>
        <dbReference type="Rhea" id="RHEA-COMP:9623"/>
        <dbReference type="Rhea" id="RHEA-COMP:9685"/>
        <dbReference type="ChEBI" id="CHEBI:57287"/>
        <dbReference type="ChEBI" id="CHEBI:57384"/>
        <dbReference type="ChEBI" id="CHEBI:64479"/>
        <dbReference type="ChEBI" id="CHEBI:78449"/>
        <dbReference type="EC" id="2.3.1.39"/>
    </reaction>
</comment>
<dbReference type="InterPro" id="IPR050858">
    <property type="entry name" value="Mal-CoA-ACP_Trans/PKS_FabD"/>
</dbReference>
<reference evidence="7" key="1">
    <citation type="submission" date="2020-10" db="EMBL/GenBank/DDBJ databases">
        <authorList>
            <person name="Gilroy R."/>
        </authorList>
    </citation>
    <scope>NUCLEOTIDE SEQUENCE</scope>
    <source>
        <strain evidence="7">CHK157-1446</strain>
    </source>
</reference>
<keyword evidence="2 4" id="KW-0012">Acyltransferase</keyword>
<evidence type="ECO:0000256" key="5">
    <source>
        <dbReference type="PIRSR" id="PIRSR000446-1"/>
    </source>
</evidence>
<dbReference type="InterPro" id="IPR016036">
    <property type="entry name" value="Malonyl_transacylase_ACP-bd"/>
</dbReference>
<dbReference type="PANTHER" id="PTHR42681">
    <property type="entry name" value="MALONYL-COA-ACYL CARRIER PROTEIN TRANSACYLASE, MITOCHONDRIAL"/>
    <property type="match status" value="1"/>
</dbReference>
<evidence type="ECO:0000256" key="4">
    <source>
        <dbReference type="PIRNR" id="PIRNR000446"/>
    </source>
</evidence>
<feature type="active site" evidence="5">
    <location>
        <position position="195"/>
    </location>
</feature>
<dbReference type="NCBIfam" id="TIGR00128">
    <property type="entry name" value="fabD"/>
    <property type="match status" value="1"/>
</dbReference>
<protein>
    <recommendedName>
        <fullName evidence="4">Malonyl CoA-acyl carrier protein transacylase</fullName>
        <ecNumber evidence="4">2.3.1.39</ecNumber>
    </recommendedName>
</protein>
<dbReference type="SUPFAM" id="SSF52151">
    <property type="entry name" value="FabD/lysophospholipase-like"/>
    <property type="match status" value="1"/>
</dbReference>
<evidence type="ECO:0000313" key="7">
    <source>
        <dbReference type="EMBL" id="HIS24518.1"/>
    </source>
</evidence>
<dbReference type="EMBL" id="DVIR01000035">
    <property type="protein sequence ID" value="HIS24518.1"/>
    <property type="molecule type" value="Genomic_DNA"/>
</dbReference>
<evidence type="ECO:0000259" key="6">
    <source>
        <dbReference type="SMART" id="SM00827"/>
    </source>
</evidence>
<keyword evidence="1 4" id="KW-0808">Transferase</keyword>
<dbReference type="GO" id="GO:0005829">
    <property type="term" value="C:cytosol"/>
    <property type="evidence" value="ECO:0007669"/>
    <property type="project" value="TreeGrafter"/>
</dbReference>
<comment type="similarity">
    <text evidence="4">Belongs to the fabD family.</text>
</comment>
<dbReference type="InterPro" id="IPR014043">
    <property type="entry name" value="Acyl_transferase_dom"/>
</dbReference>
<feature type="domain" description="Malonyl-CoA:ACP transacylase (MAT)" evidence="6">
    <location>
        <begin position="7"/>
        <end position="293"/>
    </location>
</feature>
<accession>A0A9D1EN50</accession>
<comment type="caution">
    <text evidence="7">The sequence shown here is derived from an EMBL/GenBank/DDBJ whole genome shotgun (WGS) entry which is preliminary data.</text>
</comment>
<dbReference type="Gene3D" id="3.30.70.250">
    <property type="entry name" value="Malonyl-CoA ACP transacylase, ACP-binding"/>
    <property type="match status" value="1"/>
</dbReference>
<proteinExistence type="inferred from homology"/>
<name>A0A9D1EN50_9FIRM</name>
<feature type="active site" evidence="5">
    <location>
        <position position="90"/>
    </location>
</feature>
<dbReference type="EC" id="2.3.1.39" evidence="4"/>
<dbReference type="InterPro" id="IPR024925">
    <property type="entry name" value="Malonyl_CoA-ACP_transAc"/>
</dbReference>